<dbReference type="AlphaFoldDB" id="A0A2P8C8K2"/>
<sequence length="217" mass="25183">MMRRWWQKKLSKWIVGSILTGFVLLLTGYFIVSVYSHRYLYQSLTEIPANKCGLVLGTSKYVSEGTENLFYRYRIEAAVRLYKSKKVRYLIVSGDNRYRNYNEPVTMQKDLVDAGVPADRIYLDYAGFRTFDSVIRCREIFGQQKFTIISQPFHNERAVFIARLKGIDAIGYNAREVSGIPAWKVHLREAGARIRGYFDLLFGSQPHFLGKKITIPE</sequence>
<evidence type="ECO:0000256" key="4">
    <source>
        <dbReference type="ARBA" id="ARBA00022692"/>
    </source>
</evidence>
<keyword evidence="4 8" id="KW-0812">Transmembrane</keyword>
<keyword evidence="3" id="KW-0997">Cell inner membrane</keyword>
<evidence type="ECO:0000256" key="8">
    <source>
        <dbReference type="SAM" id="Phobius"/>
    </source>
</evidence>
<feature type="transmembrane region" description="Helical" evidence="8">
    <location>
        <begin position="12"/>
        <end position="32"/>
    </location>
</feature>
<evidence type="ECO:0000256" key="7">
    <source>
        <dbReference type="ARBA" id="ARBA00037355"/>
    </source>
</evidence>
<evidence type="ECO:0000313" key="13">
    <source>
        <dbReference type="Proteomes" id="UP000396862"/>
    </source>
</evidence>
<evidence type="ECO:0000313" key="11">
    <source>
        <dbReference type="EMBL" id="PSK81291.1"/>
    </source>
</evidence>
<keyword evidence="13" id="KW-1185">Reference proteome</keyword>
<organism evidence="11 12">
    <name type="scientific">Prolixibacter denitrificans</name>
    <dbReference type="NCBI Taxonomy" id="1541063"/>
    <lineage>
        <taxon>Bacteria</taxon>
        <taxon>Pseudomonadati</taxon>
        <taxon>Bacteroidota</taxon>
        <taxon>Bacteroidia</taxon>
        <taxon>Marinilabiliales</taxon>
        <taxon>Prolixibacteraceae</taxon>
        <taxon>Prolixibacter</taxon>
    </lineage>
</organism>
<evidence type="ECO:0000256" key="6">
    <source>
        <dbReference type="ARBA" id="ARBA00023136"/>
    </source>
</evidence>
<keyword evidence="2" id="KW-1003">Cell membrane</keyword>
<evidence type="ECO:0000256" key="2">
    <source>
        <dbReference type="ARBA" id="ARBA00022475"/>
    </source>
</evidence>
<dbReference type="RefSeq" id="WP_106543283.1">
    <property type="nucleotide sequence ID" value="NZ_BLAU01000001.1"/>
</dbReference>
<dbReference type="GO" id="GO:0005886">
    <property type="term" value="C:plasma membrane"/>
    <property type="evidence" value="ECO:0007669"/>
    <property type="project" value="UniProtKB-SubCell"/>
</dbReference>
<dbReference type="CDD" id="cd06259">
    <property type="entry name" value="YdcF-like"/>
    <property type="match status" value="1"/>
</dbReference>
<reference evidence="11 12" key="1">
    <citation type="submission" date="2018-03" db="EMBL/GenBank/DDBJ databases">
        <title>Genomic Encyclopedia of Archaeal and Bacterial Type Strains, Phase II (KMG-II): from individual species to whole genera.</title>
        <authorList>
            <person name="Goeker M."/>
        </authorList>
    </citation>
    <scope>NUCLEOTIDE SEQUENCE [LARGE SCALE GENOMIC DNA]</scope>
    <source>
        <strain evidence="11 12">DSM 27267</strain>
    </source>
</reference>
<evidence type="ECO:0000313" key="12">
    <source>
        <dbReference type="Proteomes" id="UP000240621"/>
    </source>
</evidence>
<evidence type="ECO:0000313" key="10">
    <source>
        <dbReference type="EMBL" id="GET21624.1"/>
    </source>
</evidence>
<name>A0A2P8C8K2_9BACT</name>
<dbReference type="Proteomes" id="UP000240621">
    <property type="component" value="Unassembled WGS sequence"/>
</dbReference>
<evidence type="ECO:0000259" key="9">
    <source>
        <dbReference type="Pfam" id="PF02698"/>
    </source>
</evidence>
<keyword evidence="6 8" id="KW-0472">Membrane</keyword>
<evidence type="ECO:0000256" key="3">
    <source>
        <dbReference type="ARBA" id="ARBA00022519"/>
    </source>
</evidence>
<accession>A0A2P8C8K2</accession>
<feature type="domain" description="DUF218" evidence="9">
    <location>
        <begin position="55"/>
        <end position="174"/>
    </location>
</feature>
<dbReference type="OrthoDB" id="9782395at2"/>
<proteinExistence type="predicted"/>
<comment type="function">
    <text evidence="7">Participates in the barrier function of the cell envelope.</text>
</comment>
<dbReference type="EMBL" id="PYGC01000010">
    <property type="protein sequence ID" value="PSK81291.1"/>
    <property type="molecule type" value="Genomic_DNA"/>
</dbReference>
<evidence type="ECO:0000256" key="5">
    <source>
        <dbReference type="ARBA" id="ARBA00022989"/>
    </source>
</evidence>
<gene>
    <name evidence="11" type="ORF">CLV93_11075</name>
    <name evidence="10" type="ORF">JCM18694_18700</name>
</gene>
<comment type="subcellular location">
    <subcellularLocation>
        <location evidence="1">Cell inner membrane</location>
        <topology evidence="1">Single-pass membrane protein</topology>
    </subcellularLocation>
</comment>
<dbReference type="PANTHER" id="PTHR30336:SF0">
    <property type="entry name" value="PROTEIN SANA"/>
    <property type="match status" value="1"/>
</dbReference>
<dbReference type="PANTHER" id="PTHR30336">
    <property type="entry name" value="INNER MEMBRANE PROTEIN, PROBABLE PERMEASE"/>
    <property type="match status" value="1"/>
</dbReference>
<keyword evidence="5 8" id="KW-1133">Transmembrane helix</keyword>
<reference evidence="10 13" key="2">
    <citation type="submission" date="2019-10" db="EMBL/GenBank/DDBJ databases">
        <title>Prolixibacter strains distinguished by the presence of nitrate reductase genes were adept at nitrate-dependent anaerobic corrosion of metallic iron and carbon steel.</title>
        <authorList>
            <person name="Iino T."/>
            <person name="Shono N."/>
            <person name="Ito K."/>
            <person name="Nakamura R."/>
            <person name="Sueoka K."/>
            <person name="Harayama S."/>
            <person name="Ohkuma M."/>
        </authorList>
    </citation>
    <scope>NUCLEOTIDE SEQUENCE [LARGE SCALE GENOMIC DNA]</scope>
    <source>
        <strain evidence="10 13">MIC1-1</strain>
    </source>
</reference>
<comment type="caution">
    <text evidence="11">The sequence shown here is derived from an EMBL/GenBank/DDBJ whole genome shotgun (WGS) entry which is preliminary data.</text>
</comment>
<dbReference type="EMBL" id="BLAU01000001">
    <property type="protein sequence ID" value="GET21624.1"/>
    <property type="molecule type" value="Genomic_DNA"/>
</dbReference>
<dbReference type="InterPro" id="IPR051599">
    <property type="entry name" value="Cell_Envelope_Assoc"/>
</dbReference>
<protein>
    <submittedName>
        <fullName evidence="10">Protein SanA</fullName>
    </submittedName>
    <submittedName>
        <fullName evidence="11">SanA protein</fullName>
    </submittedName>
</protein>
<dbReference type="InterPro" id="IPR003848">
    <property type="entry name" value="DUF218"/>
</dbReference>
<evidence type="ECO:0000256" key="1">
    <source>
        <dbReference type="ARBA" id="ARBA00004377"/>
    </source>
</evidence>
<dbReference type="Proteomes" id="UP000396862">
    <property type="component" value="Unassembled WGS sequence"/>
</dbReference>
<dbReference type="Pfam" id="PF02698">
    <property type="entry name" value="DUF218"/>
    <property type="match status" value="1"/>
</dbReference>